<dbReference type="Pfam" id="PF13469">
    <property type="entry name" value="Sulfotransfer_3"/>
    <property type="match status" value="1"/>
</dbReference>
<dbReference type="InterPro" id="IPR026634">
    <property type="entry name" value="TPST-like"/>
</dbReference>
<dbReference type="OrthoDB" id="9777890at2"/>
<dbReference type="GO" id="GO:0008476">
    <property type="term" value="F:protein-tyrosine sulfotransferase activity"/>
    <property type="evidence" value="ECO:0007669"/>
    <property type="project" value="InterPro"/>
</dbReference>
<dbReference type="InterPro" id="IPR027417">
    <property type="entry name" value="P-loop_NTPase"/>
</dbReference>
<reference evidence="2 3" key="1">
    <citation type="submission" date="2019-02" db="EMBL/GenBank/DDBJ databases">
        <title>Deep-cultivation of Planctomycetes and their phenomic and genomic characterization uncovers novel biology.</title>
        <authorList>
            <person name="Wiegand S."/>
            <person name="Jogler M."/>
            <person name="Boedeker C."/>
            <person name="Pinto D."/>
            <person name="Vollmers J."/>
            <person name="Rivas-Marin E."/>
            <person name="Kohn T."/>
            <person name="Peeters S.H."/>
            <person name="Heuer A."/>
            <person name="Rast P."/>
            <person name="Oberbeckmann S."/>
            <person name="Bunk B."/>
            <person name="Jeske O."/>
            <person name="Meyerdierks A."/>
            <person name="Storesund J.E."/>
            <person name="Kallscheuer N."/>
            <person name="Luecker S."/>
            <person name="Lage O.M."/>
            <person name="Pohl T."/>
            <person name="Merkel B.J."/>
            <person name="Hornburger P."/>
            <person name="Mueller R.-W."/>
            <person name="Bruemmer F."/>
            <person name="Labrenz M."/>
            <person name="Spormann A.M."/>
            <person name="Op Den Camp H."/>
            <person name="Overmann J."/>
            <person name="Amann R."/>
            <person name="Jetten M.S.M."/>
            <person name="Mascher T."/>
            <person name="Medema M.H."/>
            <person name="Devos D.P."/>
            <person name="Kaster A.-K."/>
            <person name="Ovreas L."/>
            <person name="Rohde M."/>
            <person name="Galperin M.Y."/>
            <person name="Jogler C."/>
        </authorList>
    </citation>
    <scope>NUCLEOTIDE SEQUENCE [LARGE SCALE GENOMIC DNA]</scope>
    <source>
        <strain evidence="2 3">Pan14r</strain>
    </source>
</reference>
<dbReference type="Gene3D" id="3.40.50.300">
    <property type="entry name" value="P-loop containing nucleotide triphosphate hydrolases"/>
    <property type="match status" value="1"/>
</dbReference>
<name>A0A5C5Y3M5_9PLAN</name>
<keyword evidence="1 2" id="KW-0808">Transferase</keyword>
<dbReference type="SUPFAM" id="SSF52540">
    <property type="entry name" value="P-loop containing nucleoside triphosphate hydrolases"/>
    <property type="match status" value="1"/>
</dbReference>
<organism evidence="2 3">
    <name type="scientific">Crateriforma conspicua</name>
    <dbReference type="NCBI Taxonomy" id="2527996"/>
    <lineage>
        <taxon>Bacteria</taxon>
        <taxon>Pseudomonadati</taxon>
        <taxon>Planctomycetota</taxon>
        <taxon>Planctomycetia</taxon>
        <taxon>Planctomycetales</taxon>
        <taxon>Planctomycetaceae</taxon>
        <taxon>Crateriforma</taxon>
    </lineage>
</organism>
<dbReference type="PANTHER" id="PTHR12788">
    <property type="entry name" value="PROTEIN-TYROSINE SULFOTRANSFERASE 2"/>
    <property type="match status" value="1"/>
</dbReference>
<sequence length="363" mass="41539">MNEIFQCQPFFIVGCPRSGTTLIQVFLNRHPNVICPPETKLFCRFDGCPTWIKIRTLQRINSDLGISIPLRLAKESCGTEWVFRTMVAQYSSVRPDGAYATHFGEKTPEHTPRVARLLHLFPNARIVFIYRDGRDVSASLQKVPWLKSDFRSGLILWKRYCRHLLWWQRRQDSRVLFVRYESFVSSPVSELNRILLHLGLPGDAIDLMCRQYVDRAVVPERELDWKCRALGRPVSCRVGQWKNDYRHMAKVADGLIGRELRQLGYDAAPMSSVVSYIQWARSIGSIARTLGGVPLDVLMAECSCFLVDRLRRQRFVPLTRAKAASGTRVAMDCKQDPFAPSFLAGAENDLPVEIFDQEAKSCK</sequence>
<dbReference type="RefSeq" id="WP_146439064.1">
    <property type="nucleotide sequence ID" value="NZ_SJPL01000001.1"/>
</dbReference>
<accession>A0A5C5Y3M5</accession>
<evidence type="ECO:0000313" key="3">
    <source>
        <dbReference type="Proteomes" id="UP000317238"/>
    </source>
</evidence>
<dbReference type="EMBL" id="SJPL01000001">
    <property type="protein sequence ID" value="TWT69840.1"/>
    <property type="molecule type" value="Genomic_DNA"/>
</dbReference>
<dbReference type="AlphaFoldDB" id="A0A5C5Y3M5"/>
<evidence type="ECO:0000313" key="2">
    <source>
        <dbReference type="EMBL" id="TWT69840.1"/>
    </source>
</evidence>
<dbReference type="Proteomes" id="UP000317238">
    <property type="component" value="Unassembled WGS sequence"/>
</dbReference>
<dbReference type="PANTHER" id="PTHR12788:SF10">
    <property type="entry name" value="PROTEIN-TYROSINE SULFOTRANSFERASE"/>
    <property type="match status" value="1"/>
</dbReference>
<proteinExistence type="predicted"/>
<comment type="caution">
    <text evidence="2">The sequence shown here is derived from an EMBL/GenBank/DDBJ whole genome shotgun (WGS) entry which is preliminary data.</text>
</comment>
<keyword evidence="3" id="KW-1185">Reference proteome</keyword>
<protein>
    <submittedName>
        <fullName evidence="2">Sulfotransferase domain protein</fullName>
    </submittedName>
</protein>
<evidence type="ECO:0000256" key="1">
    <source>
        <dbReference type="ARBA" id="ARBA00022679"/>
    </source>
</evidence>
<gene>
    <name evidence="2" type="ORF">Pan14r_21360</name>
</gene>